<evidence type="ECO:0000256" key="1">
    <source>
        <dbReference type="ARBA" id="ARBA00004123"/>
    </source>
</evidence>
<keyword evidence="4" id="KW-0234">DNA repair</keyword>
<comment type="similarity">
    <text evidence="6">Belongs to the XRCC4-XLF family. XLF subfamily.</text>
</comment>
<organism evidence="11">
    <name type="scientific">Rhipicephalus microplus</name>
    <name type="common">Cattle tick</name>
    <name type="synonym">Boophilus microplus</name>
    <dbReference type="NCBI Taxonomy" id="6941"/>
    <lineage>
        <taxon>Eukaryota</taxon>
        <taxon>Metazoa</taxon>
        <taxon>Ecdysozoa</taxon>
        <taxon>Arthropoda</taxon>
        <taxon>Chelicerata</taxon>
        <taxon>Arachnida</taxon>
        <taxon>Acari</taxon>
        <taxon>Parasitiformes</taxon>
        <taxon>Ixodida</taxon>
        <taxon>Ixodoidea</taxon>
        <taxon>Ixodidae</taxon>
        <taxon>Rhipicephalinae</taxon>
        <taxon>Rhipicephalus</taxon>
        <taxon>Boophilus</taxon>
    </lineage>
</organism>
<dbReference type="GO" id="GO:0045027">
    <property type="term" value="F:DNA end binding"/>
    <property type="evidence" value="ECO:0007669"/>
    <property type="project" value="TreeGrafter"/>
</dbReference>
<evidence type="ECO:0000256" key="7">
    <source>
        <dbReference type="ARBA" id="ARBA00044529"/>
    </source>
</evidence>
<dbReference type="Pfam" id="PF09302">
    <property type="entry name" value="XLF"/>
    <property type="match status" value="1"/>
</dbReference>
<feature type="domain" description="XLF-like N-terminal" evidence="9">
    <location>
        <begin position="19"/>
        <end position="129"/>
    </location>
</feature>
<evidence type="ECO:0000256" key="6">
    <source>
        <dbReference type="ARBA" id="ARBA00025747"/>
    </source>
</evidence>
<sequence>MMDVQGASAVALDGTFTIPWKSVSCHNFSGLIKYATTPNTVIIVATDLRCLYKEILDEGALQDRCRELNPSIEVTTKGLVSHLSDGLTAAIERSSKHSPELTATIDSSSLVFALSMTIGEVKFLWRFAMAAQSTDDFYSQVTLPILAMLAAMKEQRERLFALLYKKDAEIADYTSSGARVSKRSLRTLPFDEDEFKEETTRAGVLQRRFAGLPESAFSGDELGKIMKVYQELSTLSEKKSSSQSDVQLPAEASDQTNMPIEAVHNSKSARNKEPSPEVITEKPKAKKAKKNLRL</sequence>
<evidence type="ECO:0000256" key="5">
    <source>
        <dbReference type="ARBA" id="ARBA00023242"/>
    </source>
</evidence>
<dbReference type="EMBL" id="GHWJ01005042">
    <property type="protein sequence ID" value="NOV37779.1"/>
    <property type="molecule type" value="Transcribed_RNA"/>
</dbReference>
<proteinExistence type="inferred from homology"/>
<dbReference type="Pfam" id="PF21928">
    <property type="entry name" value="XLF_CC"/>
    <property type="match status" value="1"/>
</dbReference>
<feature type="domain" description="XLF-like coiled-coil region" evidence="10">
    <location>
        <begin position="137"/>
        <end position="181"/>
    </location>
</feature>
<evidence type="ECO:0000313" key="11">
    <source>
        <dbReference type="EMBL" id="NOV37779.1"/>
    </source>
</evidence>
<evidence type="ECO:0000256" key="2">
    <source>
        <dbReference type="ARBA" id="ARBA00022763"/>
    </source>
</evidence>
<dbReference type="AlphaFoldDB" id="A0A6M2CVL2"/>
<dbReference type="PANTHER" id="PTHR32235:SF1">
    <property type="entry name" value="NON-HOMOLOGOUS END-JOINING FACTOR 1"/>
    <property type="match status" value="1"/>
</dbReference>
<comment type="subcellular location">
    <subcellularLocation>
        <location evidence="1">Nucleus</location>
    </subcellularLocation>
</comment>
<dbReference type="CDD" id="cd22285">
    <property type="entry name" value="HD_XLF_N"/>
    <property type="match status" value="1"/>
</dbReference>
<feature type="compositionally biased region" description="Basic residues" evidence="8">
    <location>
        <begin position="284"/>
        <end position="294"/>
    </location>
</feature>
<keyword evidence="3" id="KW-0238">DNA-binding</keyword>
<dbReference type="InterPro" id="IPR038051">
    <property type="entry name" value="XRCC4-like_N_sf"/>
</dbReference>
<evidence type="ECO:0000256" key="4">
    <source>
        <dbReference type="ARBA" id="ARBA00023204"/>
    </source>
</evidence>
<dbReference type="PANTHER" id="PTHR32235">
    <property type="entry name" value="NON-HOMOLOGOUS END-JOINING FACTOR 1"/>
    <property type="match status" value="1"/>
</dbReference>
<dbReference type="InterPro" id="IPR052287">
    <property type="entry name" value="NHEJ_factor"/>
</dbReference>
<protein>
    <recommendedName>
        <fullName evidence="7">Non-homologous end-joining factor 1</fullName>
    </recommendedName>
</protein>
<dbReference type="GO" id="GO:0006303">
    <property type="term" value="P:double-strand break repair via nonhomologous end joining"/>
    <property type="evidence" value="ECO:0007669"/>
    <property type="project" value="TreeGrafter"/>
</dbReference>
<name>A0A6M2CVL2_RHIMP</name>
<evidence type="ECO:0000256" key="8">
    <source>
        <dbReference type="SAM" id="MobiDB-lite"/>
    </source>
</evidence>
<evidence type="ECO:0000259" key="10">
    <source>
        <dbReference type="Pfam" id="PF21928"/>
    </source>
</evidence>
<evidence type="ECO:0000256" key="3">
    <source>
        <dbReference type="ARBA" id="ARBA00023125"/>
    </source>
</evidence>
<dbReference type="GO" id="GO:0032807">
    <property type="term" value="C:DNA ligase IV complex"/>
    <property type="evidence" value="ECO:0007669"/>
    <property type="project" value="TreeGrafter"/>
</dbReference>
<accession>A0A6M2CVL2</accession>
<evidence type="ECO:0000259" key="9">
    <source>
        <dbReference type="Pfam" id="PF09302"/>
    </source>
</evidence>
<keyword evidence="5" id="KW-0539">Nucleus</keyword>
<dbReference type="Gene3D" id="1.10.287.450">
    <property type="entry name" value="Helix hairpin bin"/>
    <property type="match status" value="1"/>
</dbReference>
<feature type="compositionally biased region" description="Basic and acidic residues" evidence="8">
    <location>
        <begin position="270"/>
        <end position="283"/>
    </location>
</feature>
<dbReference type="Gene3D" id="2.170.210.10">
    <property type="entry name" value="DNA double-strand break repair and VJ recombination XRCC4, N-terminal"/>
    <property type="match status" value="1"/>
</dbReference>
<reference evidence="11" key="1">
    <citation type="submission" date="2019-09" db="EMBL/GenBank/DDBJ databases">
        <title>Organ-specific transcriptomic study of the physiology of the cattle tick, Rhipicephalus microplus.</title>
        <authorList>
            <person name="Tirloni L."/>
            <person name="Braz G."/>
            <person name="Gandara A.C.P."/>
            <person name="Sabadin G.A."/>
            <person name="da Silva R.M."/>
            <person name="Guizzo M.G."/>
            <person name="Machado J.A."/>
            <person name="Costa E.P."/>
            <person name="Gomes H.F."/>
            <person name="Moraes J."/>
            <person name="Mota M.B.S."/>
            <person name="Mesquita R.D."/>
            <person name="Alvarenga P.H."/>
            <person name="Alves F."/>
            <person name="Seixas A."/>
            <person name="da Fonseca R.N."/>
            <person name="Fogaca A."/>
            <person name="Logullo C."/>
            <person name="Tanaka A."/>
            <person name="Daffre S."/>
            <person name="Termignoni C."/>
            <person name="Vaz I.S.Jr."/>
            <person name="Oliveira P.L."/>
            <person name="Ribeiro J.M."/>
        </authorList>
    </citation>
    <scope>NUCLEOTIDE SEQUENCE</scope>
    <source>
        <strain evidence="11">Porto Alegre</strain>
    </source>
</reference>
<dbReference type="InterPro" id="IPR015381">
    <property type="entry name" value="XLF-like_N"/>
</dbReference>
<keyword evidence="2" id="KW-0227">DNA damage</keyword>
<dbReference type="InterPro" id="IPR053829">
    <property type="entry name" value="XLF-like_CC"/>
</dbReference>
<feature type="region of interest" description="Disordered" evidence="8">
    <location>
        <begin position="236"/>
        <end position="294"/>
    </location>
</feature>